<sequence length="72" mass="8033">MGAREKETRDLGEVMEKALTAGDLCKLLERQIAEDFYFKSTILQQGLMRDSSPTQAGEWAASWIGQIAELKA</sequence>
<evidence type="ECO:0000313" key="1">
    <source>
        <dbReference type="EMBL" id="KAF3433553.1"/>
    </source>
</evidence>
<accession>A0A8K0DQY7</accession>
<reference evidence="1" key="1">
    <citation type="submission" date="2020-03" db="EMBL/GenBank/DDBJ databases">
        <title>A high-quality chromosome-level genome assembly of a woody plant with both climbing and erect habits, Rhamnella rubrinervis.</title>
        <authorList>
            <person name="Lu Z."/>
            <person name="Yang Y."/>
            <person name="Zhu X."/>
            <person name="Sun Y."/>
        </authorList>
    </citation>
    <scope>NUCLEOTIDE SEQUENCE</scope>
    <source>
        <strain evidence="1">BYM</strain>
        <tissue evidence="1">Leaf</tissue>
    </source>
</reference>
<keyword evidence="2" id="KW-1185">Reference proteome</keyword>
<comment type="caution">
    <text evidence="1">The sequence shown here is derived from an EMBL/GenBank/DDBJ whole genome shotgun (WGS) entry which is preliminary data.</text>
</comment>
<dbReference type="Proteomes" id="UP000796880">
    <property type="component" value="Unassembled WGS sequence"/>
</dbReference>
<dbReference type="EMBL" id="VOIH02000011">
    <property type="protein sequence ID" value="KAF3433553.1"/>
    <property type="molecule type" value="Genomic_DNA"/>
</dbReference>
<protein>
    <submittedName>
        <fullName evidence="1">Uncharacterized protein</fullName>
    </submittedName>
</protein>
<proteinExistence type="predicted"/>
<organism evidence="1 2">
    <name type="scientific">Rhamnella rubrinervis</name>
    <dbReference type="NCBI Taxonomy" id="2594499"/>
    <lineage>
        <taxon>Eukaryota</taxon>
        <taxon>Viridiplantae</taxon>
        <taxon>Streptophyta</taxon>
        <taxon>Embryophyta</taxon>
        <taxon>Tracheophyta</taxon>
        <taxon>Spermatophyta</taxon>
        <taxon>Magnoliopsida</taxon>
        <taxon>eudicotyledons</taxon>
        <taxon>Gunneridae</taxon>
        <taxon>Pentapetalae</taxon>
        <taxon>rosids</taxon>
        <taxon>fabids</taxon>
        <taxon>Rosales</taxon>
        <taxon>Rhamnaceae</taxon>
        <taxon>rhamnoid group</taxon>
        <taxon>Rhamneae</taxon>
        <taxon>Rhamnella</taxon>
    </lineage>
</organism>
<dbReference type="AlphaFoldDB" id="A0A8K0DQY7"/>
<gene>
    <name evidence="1" type="ORF">FNV43_RR24655</name>
</gene>
<evidence type="ECO:0000313" key="2">
    <source>
        <dbReference type="Proteomes" id="UP000796880"/>
    </source>
</evidence>
<name>A0A8K0DQY7_9ROSA</name>